<gene>
    <name evidence="4" type="primary">LOC111362627</name>
</gene>
<sequence>MAEKDEAVPTDKSANKPEDAAREGEDNDAREEDNDDPLPGWLPPERVDYKQFEAYMTCVDNDGFIYLYDFDQQVTRNLIRNTLYAKYKLDFRPGEPNPEAMTATWEVGEPCIVLRGACLTFRGVVRKVYQQKLTCLVYYIDYGNEVVVSFGSLRKGADLCHIPIQILKCALNRIHPIGNQWSQDTIQFLRISLVEKSAVVKVVGEAVDGVVPIELKYCGMCVNDVLVDFERAEYEDGIVRYCSAEEIKELLEEDTLDSDEPSSSAASSKEDQQPASNVELVTYPKYSGNEYPCFMSEINGVRKFPVQIFYEDKELDSQYRAMHDELQSEGMNMPPLKEIFEDKPCIVLSADNCEWYRASIILFSKRECLVQVKYADHSDVEFIPLENTREISTKWLKLPPANLYVKIFGLRMNRKADMNIIRRRYFEAFFQQGPFMLSIKGYEGVTPLVEIRDEDNDLAYENFIENDMLIKN</sequence>
<proteinExistence type="predicted"/>
<evidence type="ECO:0000313" key="4">
    <source>
        <dbReference type="RefSeq" id="XP_022835095.1"/>
    </source>
</evidence>
<dbReference type="KEGG" id="sliu:111362627"/>
<feature type="domain" description="Tudor" evidence="2">
    <location>
        <begin position="104"/>
        <end position="163"/>
    </location>
</feature>
<feature type="compositionally biased region" description="Basic and acidic residues" evidence="1">
    <location>
        <begin position="1"/>
        <end position="24"/>
    </location>
</feature>
<dbReference type="Gene3D" id="2.40.50.90">
    <property type="match status" value="2"/>
</dbReference>
<dbReference type="Gene3D" id="2.30.30.140">
    <property type="match status" value="2"/>
</dbReference>
<evidence type="ECO:0000313" key="3">
    <source>
        <dbReference type="Proteomes" id="UP000301870"/>
    </source>
</evidence>
<dbReference type="OrthoDB" id="5800423at2759"/>
<dbReference type="SUPFAM" id="SSF63748">
    <property type="entry name" value="Tudor/PWWP/MBT"/>
    <property type="match status" value="2"/>
</dbReference>
<evidence type="ECO:0000256" key="1">
    <source>
        <dbReference type="SAM" id="MobiDB-lite"/>
    </source>
</evidence>
<dbReference type="SMART" id="SM00333">
    <property type="entry name" value="TUDOR"/>
    <property type="match status" value="2"/>
</dbReference>
<protein>
    <submittedName>
        <fullName evidence="4">Tudor domain-containing protein 1-like</fullName>
    </submittedName>
</protein>
<dbReference type="InterPro" id="IPR035437">
    <property type="entry name" value="SNase_OB-fold_sf"/>
</dbReference>
<dbReference type="PROSITE" id="PS50304">
    <property type="entry name" value="TUDOR"/>
    <property type="match status" value="2"/>
</dbReference>
<feature type="domain" description="Tudor" evidence="2">
    <location>
        <begin position="338"/>
        <end position="398"/>
    </location>
</feature>
<feature type="region of interest" description="Disordered" evidence="1">
    <location>
        <begin position="1"/>
        <end position="43"/>
    </location>
</feature>
<organism evidence="3 4">
    <name type="scientific">Spodoptera litura</name>
    <name type="common">Asian cotton leafworm</name>
    <dbReference type="NCBI Taxonomy" id="69820"/>
    <lineage>
        <taxon>Eukaryota</taxon>
        <taxon>Metazoa</taxon>
        <taxon>Ecdysozoa</taxon>
        <taxon>Arthropoda</taxon>
        <taxon>Hexapoda</taxon>
        <taxon>Insecta</taxon>
        <taxon>Pterygota</taxon>
        <taxon>Neoptera</taxon>
        <taxon>Endopterygota</taxon>
        <taxon>Lepidoptera</taxon>
        <taxon>Glossata</taxon>
        <taxon>Ditrysia</taxon>
        <taxon>Noctuoidea</taxon>
        <taxon>Noctuidae</taxon>
        <taxon>Amphipyrinae</taxon>
        <taxon>Spodoptera</taxon>
    </lineage>
</organism>
<dbReference type="PANTHER" id="PTHR16442:SF1">
    <property type="entry name" value="RING FINGER PROTEIN 17"/>
    <property type="match status" value="1"/>
</dbReference>
<dbReference type="GO" id="GO:0005737">
    <property type="term" value="C:cytoplasm"/>
    <property type="evidence" value="ECO:0007669"/>
    <property type="project" value="UniProtKB-ARBA"/>
</dbReference>
<keyword evidence="3" id="KW-1185">Reference proteome</keyword>
<dbReference type="InterPro" id="IPR002999">
    <property type="entry name" value="Tudor"/>
</dbReference>
<feature type="compositionally biased region" description="Acidic residues" evidence="1">
    <location>
        <begin position="25"/>
        <end position="36"/>
    </location>
</feature>
<dbReference type="Proteomes" id="UP000301870">
    <property type="component" value="Unplaced"/>
</dbReference>
<dbReference type="AlphaFoldDB" id="A0A9J7J1C1"/>
<reference evidence="4" key="1">
    <citation type="submission" date="2025-08" db="UniProtKB">
        <authorList>
            <consortium name="RefSeq"/>
        </authorList>
    </citation>
    <scope>IDENTIFICATION</scope>
    <source>
        <strain evidence="4">Ishihara</strain>
        <tissue evidence="4">Whole body</tissue>
    </source>
</reference>
<dbReference type="Pfam" id="PF00567">
    <property type="entry name" value="TUDOR"/>
    <property type="match status" value="2"/>
</dbReference>
<dbReference type="PANTHER" id="PTHR16442">
    <property type="entry name" value="RING FINGER PROTEIN 17"/>
    <property type="match status" value="1"/>
</dbReference>
<dbReference type="RefSeq" id="XP_022835095.1">
    <property type="nucleotide sequence ID" value="XM_022979327.1"/>
</dbReference>
<accession>A0A9J7J1C1</accession>
<feature type="region of interest" description="Disordered" evidence="1">
    <location>
        <begin position="253"/>
        <end position="275"/>
    </location>
</feature>
<evidence type="ECO:0000259" key="2">
    <source>
        <dbReference type="PROSITE" id="PS50304"/>
    </source>
</evidence>
<dbReference type="GeneID" id="111362627"/>
<name>A0A9J7J1C1_SPOLT</name>